<dbReference type="Proteomes" id="UP000032534">
    <property type="component" value="Unassembled WGS sequence"/>
</dbReference>
<accession>A0A0D7X5R4</accession>
<gene>
    <name evidence="1" type="ORF">QD47_06140</name>
</gene>
<sequence length="88" mass="10619">MNKDILLDWDSQYNAMKRTMNGFWTTYRKWRDENKDDYHSTFMGKLYVEFISLEERAIYLKYSFNAGEAVVFCSINIFYIEEKIGLTT</sequence>
<evidence type="ECO:0000313" key="1">
    <source>
        <dbReference type="EMBL" id="KJD46594.1"/>
    </source>
</evidence>
<proteinExistence type="predicted"/>
<dbReference type="EMBL" id="JTHP01000007">
    <property type="protein sequence ID" value="KJD46594.1"/>
    <property type="molecule type" value="Genomic_DNA"/>
</dbReference>
<dbReference type="PATRIC" id="fig|159743.3.peg.1330"/>
<dbReference type="OrthoDB" id="2601159at2"/>
<reference evidence="1 2" key="1">
    <citation type="submission" date="2014-11" db="EMBL/GenBank/DDBJ databases">
        <title>Draft Genome Sequences of Paenibacillus polymyxa NRRL B-30509 and Paenibacillus terrae NRRL B-30644, Strains from a Poultry Environment that Produce Tridecaptin A and Paenicidins.</title>
        <authorList>
            <person name="van Belkum M.J."/>
            <person name="Lohans C.T."/>
            <person name="Vederas J.C."/>
        </authorList>
    </citation>
    <scope>NUCLEOTIDE SEQUENCE [LARGE SCALE GENOMIC DNA]</scope>
    <source>
        <strain evidence="1 2">NRRL B-30644</strain>
    </source>
</reference>
<evidence type="ECO:0000313" key="2">
    <source>
        <dbReference type="Proteomes" id="UP000032534"/>
    </source>
</evidence>
<dbReference type="AlphaFoldDB" id="A0A0D7X5R4"/>
<dbReference type="RefSeq" id="WP_044645284.1">
    <property type="nucleotide sequence ID" value="NZ_JTHP01000007.1"/>
</dbReference>
<organism evidence="1 2">
    <name type="scientific">Paenibacillus terrae</name>
    <dbReference type="NCBI Taxonomy" id="159743"/>
    <lineage>
        <taxon>Bacteria</taxon>
        <taxon>Bacillati</taxon>
        <taxon>Bacillota</taxon>
        <taxon>Bacilli</taxon>
        <taxon>Bacillales</taxon>
        <taxon>Paenibacillaceae</taxon>
        <taxon>Paenibacillus</taxon>
    </lineage>
</organism>
<name>A0A0D7X5R4_9BACL</name>
<protein>
    <submittedName>
        <fullName evidence="1">Uncharacterized protein</fullName>
    </submittedName>
</protein>
<comment type="caution">
    <text evidence="1">The sequence shown here is derived from an EMBL/GenBank/DDBJ whole genome shotgun (WGS) entry which is preliminary data.</text>
</comment>
<keyword evidence="2" id="KW-1185">Reference proteome</keyword>